<dbReference type="Proteomes" id="UP000270296">
    <property type="component" value="Unassembled WGS sequence"/>
</dbReference>
<organism evidence="4">
    <name type="scientific">Soboliphyme baturini</name>
    <dbReference type="NCBI Taxonomy" id="241478"/>
    <lineage>
        <taxon>Eukaryota</taxon>
        <taxon>Metazoa</taxon>
        <taxon>Ecdysozoa</taxon>
        <taxon>Nematoda</taxon>
        <taxon>Enoplea</taxon>
        <taxon>Dorylaimia</taxon>
        <taxon>Dioctophymatida</taxon>
        <taxon>Dioctophymatoidea</taxon>
        <taxon>Soboliphymatidae</taxon>
        <taxon>Soboliphyme</taxon>
    </lineage>
</organism>
<feature type="region of interest" description="Disordered" evidence="1">
    <location>
        <begin position="1"/>
        <end position="36"/>
    </location>
</feature>
<feature type="compositionally biased region" description="Gly residues" evidence="1">
    <location>
        <begin position="7"/>
        <end position="16"/>
    </location>
</feature>
<evidence type="ECO:0000313" key="2">
    <source>
        <dbReference type="EMBL" id="VDO96892.1"/>
    </source>
</evidence>
<reference evidence="4" key="1">
    <citation type="submission" date="2016-06" db="UniProtKB">
        <authorList>
            <consortium name="WormBaseParasite"/>
        </authorList>
    </citation>
    <scope>IDENTIFICATION</scope>
</reference>
<protein>
    <submittedName>
        <fullName evidence="2 4">Uncharacterized protein</fullName>
    </submittedName>
</protein>
<dbReference type="WBParaSite" id="SBAD_0000231001-mRNA-1">
    <property type="protein sequence ID" value="SBAD_0000231001-mRNA-1"/>
    <property type="gene ID" value="SBAD_0000231001"/>
</dbReference>
<evidence type="ECO:0000256" key="1">
    <source>
        <dbReference type="SAM" id="MobiDB-lite"/>
    </source>
</evidence>
<dbReference type="EMBL" id="UZAM01007129">
    <property type="protein sequence ID" value="VDO96892.1"/>
    <property type="molecule type" value="Genomic_DNA"/>
</dbReference>
<gene>
    <name evidence="2" type="ORF">SBAD_LOCUS2207</name>
</gene>
<evidence type="ECO:0000313" key="3">
    <source>
        <dbReference type="Proteomes" id="UP000270296"/>
    </source>
</evidence>
<accession>A0A183IF13</accession>
<name>A0A183IF13_9BILA</name>
<feature type="compositionally biased region" description="Basic and acidic residues" evidence="1">
    <location>
        <begin position="24"/>
        <end position="35"/>
    </location>
</feature>
<dbReference type="AlphaFoldDB" id="A0A183IF13"/>
<reference evidence="2 3" key="2">
    <citation type="submission" date="2018-11" db="EMBL/GenBank/DDBJ databases">
        <authorList>
            <consortium name="Pathogen Informatics"/>
        </authorList>
    </citation>
    <scope>NUCLEOTIDE SEQUENCE [LARGE SCALE GENOMIC DNA]</scope>
</reference>
<keyword evidence="3" id="KW-1185">Reference proteome</keyword>
<proteinExistence type="predicted"/>
<sequence length="66" mass="7042">MPQYEISGGGGGGSGHGKSISESIDGHLGGRDGKGLGEMPPLWLRVLWRSDFETDDHEDEDNEEGS</sequence>
<evidence type="ECO:0000313" key="4">
    <source>
        <dbReference type="WBParaSite" id="SBAD_0000231001-mRNA-1"/>
    </source>
</evidence>